<name>A0A290S2H1_9GAMM</name>
<organism evidence="1 2">
    <name type="scientific">Pseudoalteromonas arctica A 37-1-2</name>
    <dbReference type="NCBI Taxonomy" id="1117313"/>
    <lineage>
        <taxon>Bacteria</taxon>
        <taxon>Pseudomonadati</taxon>
        <taxon>Pseudomonadota</taxon>
        <taxon>Gammaproteobacteria</taxon>
        <taxon>Alteromonadales</taxon>
        <taxon>Pseudoalteromonadaceae</taxon>
        <taxon>Pseudoalteromonas</taxon>
    </lineage>
</organism>
<evidence type="ECO:0008006" key="3">
    <source>
        <dbReference type="Google" id="ProtNLM"/>
    </source>
</evidence>
<dbReference type="AlphaFoldDB" id="A0A290S2H1"/>
<dbReference type="OrthoDB" id="6310159at2"/>
<dbReference type="Proteomes" id="UP000016505">
    <property type="component" value="Chromosome I"/>
</dbReference>
<dbReference type="KEGG" id="part:PARC_a1505"/>
<reference evidence="1 2" key="1">
    <citation type="journal article" date="2012" name="J. Bacteriol.">
        <title>Genome sequences of type strains of seven species of the marine bacterium Pseudoalteromonas.</title>
        <authorList>
            <person name="Xie B.B."/>
            <person name="Shu Y.L."/>
            <person name="Qin Q.L."/>
            <person name="Rong J.C."/>
            <person name="Zhang X.Y."/>
            <person name="Chen X.L."/>
            <person name="Shi M."/>
            <person name="He H.L."/>
            <person name="Zhou B.C."/>
            <person name="Zhang Y.Z."/>
        </authorList>
    </citation>
    <scope>NUCLEOTIDE SEQUENCE [LARGE SCALE GENOMIC DNA]</scope>
    <source>
        <strain evidence="1 2">A 37-1-2</strain>
    </source>
</reference>
<gene>
    <name evidence="1" type="ORF">PARC_a1505</name>
</gene>
<protein>
    <recommendedName>
        <fullName evidence="3">Lipoprotein</fullName>
    </recommendedName>
</protein>
<dbReference type="RefSeq" id="WP_007581896.1">
    <property type="nucleotide sequence ID" value="NZ_CP011025.1"/>
</dbReference>
<dbReference type="PROSITE" id="PS51257">
    <property type="entry name" value="PROKAR_LIPOPROTEIN"/>
    <property type="match status" value="1"/>
</dbReference>
<proteinExistence type="predicted"/>
<evidence type="ECO:0000313" key="1">
    <source>
        <dbReference type="EMBL" id="ATC86119.1"/>
    </source>
</evidence>
<evidence type="ECO:0000313" key="2">
    <source>
        <dbReference type="Proteomes" id="UP000016505"/>
    </source>
</evidence>
<sequence>MKNLLTAFTLGVTLLGCSNLPIKTDIKEDHFRLENFKREQGVDLEYVHLMCFNKKPTQWAEPKQYISGEHDLWVKASVSNPDVLNSQKEAFVNFNVNLDSDKSYMLNRKREGDKISIWIQEVETGTVVSQVLTDELSRPLQIDNELRKRQCRSGSI</sequence>
<accession>A0A290S2H1</accession>
<dbReference type="EMBL" id="CP011025">
    <property type="protein sequence ID" value="ATC86119.1"/>
    <property type="molecule type" value="Genomic_DNA"/>
</dbReference>